<dbReference type="EMBL" id="DTMF01000256">
    <property type="protein sequence ID" value="HGF34787.1"/>
    <property type="molecule type" value="Genomic_DNA"/>
</dbReference>
<dbReference type="AlphaFoldDB" id="A0A7C3Z263"/>
<proteinExistence type="predicted"/>
<name>A0A7C3Z263_9BACT</name>
<organism evidence="1">
    <name type="scientific">Desulfobacca acetoxidans</name>
    <dbReference type="NCBI Taxonomy" id="60893"/>
    <lineage>
        <taxon>Bacteria</taxon>
        <taxon>Pseudomonadati</taxon>
        <taxon>Thermodesulfobacteriota</taxon>
        <taxon>Desulfobaccia</taxon>
        <taxon>Desulfobaccales</taxon>
        <taxon>Desulfobaccaceae</taxon>
        <taxon>Desulfobacca</taxon>
    </lineage>
</organism>
<reference evidence="1" key="1">
    <citation type="journal article" date="2020" name="mSystems">
        <title>Genome- and Community-Level Interaction Insights into Carbon Utilization and Element Cycling Functions of Hydrothermarchaeota in Hydrothermal Sediment.</title>
        <authorList>
            <person name="Zhou Z."/>
            <person name="Liu Y."/>
            <person name="Xu W."/>
            <person name="Pan J."/>
            <person name="Luo Z.H."/>
            <person name="Li M."/>
        </authorList>
    </citation>
    <scope>NUCLEOTIDE SEQUENCE [LARGE SCALE GENOMIC DNA]</scope>
    <source>
        <strain evidence="1">SpSt-897</strain>
    </source>
</reference>
<evidence type="ECO:0000313" key="1">
    <source>
        <dbReference type="EMBL" id="HGF34787.1"/>
    </source>
</evidence>
<protein>
    <submittedName>
        <fullName evidence="1">Uncharacterized protein</fullName>
    </submittedName>
</protein>
<gene>
    <name evidence="1" type="ORF">ENW96_10435</name>
</gene>
<accession>A0A7C3Z263</accession>
<comment type="caution">
    <text evidence="1">The sequence shown here is derived from an EMBL/GenBank/DDBJ whole genome shotgun (WGS) entry which is preliminary data.</text>
</comment>
<sequence length="62" mass="6840">MTEVTEDSYTITVCPIPHLGYCIYERCNFWDEDRQECSGLCFGDYNPLEETASPQPGSGGGG</sequence>